<gene>
    <name evidence="1" type="ordered locus">MTES_0442</name>
</gene>
<dbReference type="EMBL" id="AP012052">
    <property type="protein sequence ID" value="BAJ73406.1"/>
    <property type="molecule type" value="Genomic_DNA"/>
</dbReference>
<organism evidence="1 2">
    <name type="scientific">Microbacterium testaceum (strain StLB037)</name>
    <dbReference type="NCBI Taxonomy" id="979556"/>
    <lineage>
        <taxon>Bacteria</taxon>
        <taxon>Bacillati</taxon>
        <taxon>Actinomycetota</taxon>
        <taxon>Actinomycetes</taxon>
        <taxon>Micrococcales</taxon>
        <taxon>Microbacteriaceae</taxon>
        <taxon>Microbacterium</taxon>
    </lineage>
</organism>
<dbReference type="KEGG" id="mts:MTES_0442"/>
<reference key="2">
    <citation type="submission" date="2011-02" db="EMBL/GenBank/DDBJ databases">
        <title>Genome sequence of Microbacterium testaceum StLB037.</title>
        <authorList>
            <person name="Morohoshi T."/>
            <person name="Wang W.Z."/>
            <person name="Someya N."/>
            <person name="Ikeda T."/>
        </authorList>
    </citation>
    <scope>NUCLEOTIDE SEQUENCE</scope>
    <source>
        <strain>StLB037</strain>
    </source>
</reference>
<evidence type="ECO:0000313" key="1">
    <source>
        <dbReference type="EMBL" id="BAJ73406.1"/>
    </source>
</evidence>
<accession>E8NAY4</accession>
<protein>
    <submittedName>
        <fullName evidence="1">Predicted HKD family nuclease</fullName>
    </submittedName>
</protein>
<reference evidence="1 2" key="1">
    <citation type="journal article" date="2011" name="J. Bacteriol.">
        <title>Genome sequence of Microbacterium testaceum StLB037, an N-acylhomoserine lactone-degrading bacterium isolated from potato leaves.</title>
        <authorList>
            <person name="Morohoshi T."/>
            <person name="Wang W.-Z."/>
            <person name="Someya N."/>
            <person name="Ikeda T."/>
        </authorList>
    </citation>
    <scope>NUCLEOTIDE SEQUENCE [LARGE SCALE GENOMIC DNA]</scope>
    <source>
        <strain evidence="1 2">StLB037</strain>
    </source>
</reference>
<evidence type="ECO:0000313" key="2">
    <source>
        <dbReference type="Proteomes" id="UP000008975"/>
    </source>
</evidence>
<name>E8NAY4_MICTS</name>
<dbReference type="AlphaFoldDB" id="E8NAY4"/>
<dbReference type="HOGENOM" id="CLU_1592703_0_0_11"/>
<dbReference type="Proteomes" id="UP000008975">
    <property type="component" value="Chromosome"/>
</dbReference>
<sequence length="167" mass="17775">MPPSDAGVTLGGREAGGRMGERKFEWGGLSADRADYVTAAEALAMLEVLAIAHTDLQITTELRDGAARARFARGQRWAVVSTPGSRWFSVETDTGHRTQLVDATSSKDESARLLAVYVDIAEAYVRGDAEPTRAGVFGGTTVTVDVNGRPVVLAPSLGRRVKGLFGR</sequence>
<proteinExistence type="predicted"/>